<reference evidence="12" key="2">
    <citation type="submission" date="2025-08" db="UniProtKB">
        <authorList>
            <consortium name="Ensembl"/>
        </authorList>
    </citation>
    <scope>IDENTIFICATION</scope>
</reference>
<dbReference type="PROSITE" id="PS50853">
    <property type="entry name" value="FN3"/>
    <property type="match status" value="3"/>
</dbReference>
<keyword evidence="8" id="KW-0675">Receptor</keyword>
<dbReference type="RefSeq" id="XP_030298928.1">
    <property type="nucleotide sequence ID" value="XM_030443068.1"/>
</dbReference>
<dbReference type="InterPro" id="IPR013783">
    <property type="entry name" value="Ig-like_fold"/>
</dbReference>
<dbReference type="Ensembl" id="ENSSAUT00010023802.1">
    <property type="protein sequence ID" value="ENSSAUP00010022545.1"/>
    <property type="gene ID" value="ENSSAUG00010009923.1"/>
</dbReference>
<dbReference type="Gene3D" id="2.60.40.10">
    <property type="entry name" value="Immunoglobulins"/>
    <property type="match status" value="5"/>
</dbReference>
<dbReference type="RefSeq" id="XP_030298926.1">
    <property type="nucleotide sequence ID" value="XM_030443066.1"/>
</dbReference>
<dbReference type="InterPro" id="IPR003961">
    <property type="entry name" value="FN3_dom"/>
</dbReference>
<keyword evidence="5" id="KW-0677">Repeat</keyword>
<protein>
    <submittedName>
        <fullName evidence="12">Interleukin-31 receptor subunit alpha-like</fullName>
    </submittedName>
</protein>
<keyword evidence="6 10" id="KW-1133">Transmembrane helix</keyword>
<evidence type="ECO:0000256" key="8">
    <source>
        <dbReference type="ARBA" id="ARBA00023170"/>
    </source>
</evidence>
<dbReference type="GeneTree" id="ENSGT00940000155603"/>
<gene>
    <name evidence="12" type="primary">LOC115597280</name>
</gene>
<dbReference type="OMA" id="VEWFAVR"/>
<reference evidence="12" key="3">
    <citation type="submission" date="2025-09" db="UniProtKB">
        <authorList>
            <consortium name="Ensembl"/>
        </authorList>
    </citation>
    <scope>IDENTIFICATION</scope>
</reference>
<evidence type="ECO:0000256" key="2">
    <source>
        <dbReference type="ARBA" id="ARBA00008921"/>
    </source>
</evidence>
<feature type="domain" description="Fibronectin type-III" evidence="11">
    <location>
        <begin position="462"/>
        <end position="552"/>
    </location>
</feature>
<keyword evidence="4" id="KW-0732">Signal</keyword>
<feature type="domain" description="Fibronectin type-III" evidence="11">
    <location>
        <begin position="146"/>
        <end position="255"/>
    </location>
</feature>
<keyword evidence="9" id="KW-0325">Glycoprotein</keyword>
<dbReference type="RefSeq" id="XP_030298925.1">
    <property type="nucleotide sequence ID" value="XM_030443065.1"/>
</dbReference>
<dbReference type="GeneID" id="115597280"/>
<dbReference type="InterPro" id="IPR052672">
    <property type="entry name" value="Type1_Cytokine_Rcpt_Type2"/>
</dbReference>
<evidence type="ECO:0000256" key="9">
    <source>
        <dbReference type="ARBA" id="ARBA00023180"/>
    </source>
</evidence>
<dbReference type="AlphaFoldDB" id="A0A671V8B8"/>
<keyword evidence="3 10" id="KW-0812">Transmembrane</keyword>
<dbReference type="Proteomes" id="UP000472265">
    <property type="component" value="Chromosome 16"/>
</dbReference>
<sequence length="855" mass="93782">MRTANGQSCRDRLVSMEGSPAVVWTCLLGAALILVSPPAFSMATSRTAPRPPQLHRCEFHHRANVTCYWEAGDADTRLYTLNVLRIPLFSNITTLFSCTTSDTSCTVQTESSVKFKFCISVTAQGQSQDARATSRCQSGMIEVKLPPVTVESVKPVRGRPRCLEVTWKRSVAFFPLSDYEVTTGELKSQIEFTSQGQFDVQVENVSVRNYSFLACPRNLRPDTSYTVRLRHSYRDANKSPWSLWSNACEGKTAEGAPSAAPRFWRRVDRTEKDASRLVTLLWKPLPHSLANGRVLFYNVTCRTEITRILNDRGSCGDLLNTSTSCSLRLPAGRWPCALTASTSAGTSPTAWIWLVGPSETETQLPMNITATPLSDSSLDVRWTAPADRATGGFVVEWFPVTDQTSSALHWERLNSSCRALVITEGVKPRERYVVSVKALHDEEVVGQTETVIYTRQGTPSAGPAVKLEKISGSAVALSWDPVPVELLHGFIRSYVVSYSTGNRSENTSLPADTRLYSLENLSPGAYNICVQAVTDAGAGAGSSRYMHIASEDLSILMLALPPLMLTPLALVLIACVVKSTTRKHKLCGYVPDPSNSSLASWMPKVSLEKRPVLAEKIGIKYSDLVLCKDKLQHSSSERDLSYQGICDLQTYSTHCCYSPLPVSGTLTPQNTKSFECIQNSTRAKTTSNTDLSSYSKVLFSQDPRVLPIPLQSTSYVHSNHWQHSAVSVNDAKLPPGGDSEPSVSLQGRVARFCSPLSQTDELKTISDLLGQNQSPVSDFGSVFHSSVLLSHRADATSPQTLFCQSLYSSVPSLQLNTIPRPDAPSDALTMLYSPVPDLPPPIFVDFSYCRLDCDP</sequence>
<dbReference type="InParanoid" id="A0A671V8B8"/>
<dbReference type="SMART" id="SM00060">
    <property type="entry name" value="FN3"/>
    <property type="match status" value="3"/>
</dbReference>
<organism evidence="12 13">
    <name type="scientific">Sparus aurata</name>
    <name type="common">Gilthead sea bream</name>
    <dbReference type="NCBI Taxonomy" id="8175"/>
    <lineage>
        <taxon>Eukaryota</taxon>
        <taxon>Metazoa</taxon>
        <taxon>Chordata</taxon>
        <taxon>Craniata</taxon>
        <taxon>Vertebrata</taxon>
        <taxon>Euteleostomi</taxon>
        <taxon>Actinopterygii</taxon>
        <taxon>Neopterygii</taxon>
        <taxon>Teleostei</taxon>
        <taxon>Neoteleostei</taxon>
        <taxon>Acanthomorphata</taxon>
        <taxon>Eupercaria</taxon>
        <taxon>Spariformes</taxon>
        <taxon>Sparidae</taxon>
        <taxon>Sparus</taxon>
    </lineage>
</organism>
<keyword evidence="7 10" id="KW-0472">Membrane</keyword>
<reference evidence="12" key="1">
    <citation type="submission" date="2021-04" db="EMBL/GenBank/DDBJ databases">
        <authorList>
            <consortium name="Wellcome Sanger Institute Data Sharing"/>
        </authorList>
    </citation>
    <scope>NUCLEOTIDE SEQUENCE [LARGE SCALE GENOMIC DNA]</scope>
</reference>
<evidence type="ECO:0000256" key="1">
    <source>
        <dbReference type="ARBA" id="ARBA00004479"/>
    </source>
</evidence>
<dbReference type="OrthoDB" id="9884260at2759"/>
<dbReference type="SUPFAM" id="SSF49265">
    <property type="entry name" value="Fibronectin type III"/>
    <property type="match status" value="4"/>
</dbReference>
<comment type="subcellular location">
    <subcellularLocation>
        <location evidence="1">Membrane</location>
        <topology evidence="1">Single-pass type I membrane protein</topology>
    </subcellularLocation>
</comment>
<evidence type="ECO:0000256" key="7">
    <source>
        <dbReference type="ARBA" id="ARBA00023136"/>
    </source>
</evidence>
<dbReference type="CDD" id="cd00063">
    <property type="entry name" value="FN3"/>
    <property type="match status" value="2"/>
</dbReference>
<dbReference type="InterPro" id="IPR036116">
    <property type="entry name" value="FN3_sf"/>
</dbReference>
<evidence type="ECO:0000256" key="6">
    <source>
        <dbReference type="ARBA" id="ARBA00022989"/>
    </source>
</evidence>
<keyword evidence="13" id="KW-1185">Reference proteome</keyword>
<comment type="similarity">
    <text evidence="2">Belongs to the type I cytokine receptor family. Type 2 subfamily.</text>
</comment>
<feature type="transmembrane region" description="Helical" evidence="10">
    <location>
        <begin position="553"/>
        <end position="577"/>
    </location>
</feature>
<dbReference type="PANTHER" id="PTHR48423:SF1">
    <property type="entry name" value="INTERLEUKIN-27 RECEPTOR SUBUNIT ALPHA"/>
    <property type="match status" value="1"/>
</dbReference>
<feature type="transmembrane region" description="Helical" evidence="10">
    <location>
        <begin position="21"/>
        <end position="40"/>
    </location>
</feature>
<evidence type="ECO:0000313" key="12">
    <source>
        <dbReference type="Ensembl" id="ENSSAUP00010022545.1"/>
    </source>
</evidence>
<evidence type="ECO:0000256" key="4">
    <source>
        <dbReference type="ARBA" id="ARBA00022729"/>
    </source>
</evidence>
<dbReference type="Pfam" id="PF00041">
    <property type="entry name" value="fn3"/>
    <property type="match status" value="2"/>
</dbReference>
<dbReference type="GO" id="GO:0005886">
    <property type="term" value="C:plasma membrane"/>
    <property type="evidence" value="ECO:0007669"/>
    <property type="project" value="UniProtKB-ARBA"/>
</dbReference>
<feature type="domain" description="Fibronectin type-III" evidence="11">
    <location>
        <begin position="364"/>
        <end position="461"/>
    </location>
</feature>
<evidence type="ECO:0000256" key="3">
    <source>
        <dbReference type="ARBA" id="ARBA00022692"/>
    </source>
</evidence>
<evidence type="ECO:0000259" key="11">
    <source>
        <dbReference type="PROSITE" id="PS50853"/>
    </source>
</evidence>
<evidence type="ECO:0000256" key="10">
    <source>
        <dbReference type="SAM" id="Phobius"/>
    </source>
</evidence>
<evidence type="ECO:0000256" key="5">
    <source>
        <dbReference type="ARBA" id="ARBA00022737"/>
    </source>
</evidence>
<proteinExistence type="inferred from homology"/>
<dbReference type="PANTHER" id="PTHR48423">
    <property type="entry name" value="INTERLEUKIN-27 RECEPTOR SUBUNIT ALPHA"/>
    <property type="match status" value="1"/>
</dbReference>
<accession>A0A671V8B8</accession>
<evidence type="ECO:0000313" key="13">
    <source>
        <dbReference type="Proteomes" id="UP000472265"/>
    </source>
</evidence>
<name>A0A671V8B8_SPAAU</name>